<proteinExistence type="predicted"/>
<protein>
    <submittedName>
        <fullName evidence="2">Uncharacterized protein</fullName>
    </submittedName>
</protein>
<accession>A0A9D4G787</accession>
<gene>
    <name evidence="2" type="ORF">DPMN_140240</name>
</gene>
<dbReference type="Proteomes" id="UP000828390">
    <property type="component" value="Unassembled WGS sequence"/>
</dbReference>
<dbReference type="EMBL" id="JAIWYP010000006">
    <property type="protein sequence ID" value="KAH3811825.1"/>
    <property type="molecule type" value="Genomic_DNA"/>
</dbReference>
<sequence length="91" mass="9659">MMNSTYKPKQKSTLTVRSLENLPVSRTRATLSKDCASIAEVQIRIAMTTAAKASMSRSETAAPSASPQSTGSARHSLSPSNGSETWTLQAT</sequence>
<comment type="caution">
    <text evidence="2">The sequence shown here is derived from an EMBL/GenBank/DDBJ whole genome shotgun (WGS) entry which is preliminary data.</text>
</comment>
<organism evidence="2 3">
    <name type="scientific">Dreissena polymorpha</name>
    <name type="common">Zebra mussel</name>
    <name type="synonym">Mytilus polymorpha</name>
    <dbReference type="NCBI Taxonomy" id="45954"/>
    <lineage>
        <taxon>Eukaryota</taxon>
        <taxon>Metazoa</taxon>
        <taxon>Spiralia</taxon>
        <taxon>Lophotrochozoa</taxon>
        <taxon>Mollusca</taxon>
        <taxon>Bivalvia</taxon>
        <taxon>Autobranchia</taxon>
        <taxon>Heteroconchia</taxon>
        <taxon>Euheterodonta</taxon>
        <taxon>Imparidentia</taxon>
        <taxon>Neoheterodontei</taxon>
        <taxon>Myida</taxon>
        <taxon>Dreissenoidea</taxon>
        <taxon>Dreissenidae</taxon>
        <taxon>Dreissena</taxon>
    </lineage>
</organism>
<evidence type="ECO:0000256" key="1">
    <source>
        <dbReference type="SAM" id="MobiDB-lite"/>
    </source>
</evidence>
<reference evidence="2" key="1">
    <citation type="journal article" date="2019" name="bioRxiv">
        <title>The Genome of the Zebra Mussel, Dreissena polymorpha: A Resource for Invasive Species Research.</title>
        <authorList>
            <person name="McCartney M.A."/>
            <person name="Auch B."/>
            <person name="Kono T."/>
            <person name="Mallez S."/>
            <person name="Zhang Y."/>
            <person name="Obille A."/>
            <person name="Becker A."/>
            <person name="Abrahante J.E."/>
            <person name="Garbe J."/>
            <person name="Badalamenti J.P."/>
            <person name="Herman A."/>
            <person name="Mangelson H."/>
            <person name="Liachko I."/>
            <person name="Sullivan S."/>
            <person name="Sone E.D."/>
            <person name="Koren S."/>
            <person name="Silverstein K.A.T."/>
            <person name="Beckman K.B."/>
            <person name="Gohl D.M."/>
        </authorList>
    </citation>
    <scope>NUCLEOTIDE SEQUENCE</scope>
    <source>
        <strain evidence="2">Duluth1</strain>
        <tissue evidence="2">Whole animal</tissue>
    </source>
</reference>
<dbReference type="AlphaFoldDB" id="A0A9D4G787"/>
<feature type="compositionally biased region" description="Polar residues" evidence="1">
    <location>
        <begin position="55"/>
        <end position="91"/>
    </location>
</feature>
<keyword evidence="3" id="KW-1185">Reference proteome</keyword>
<evidence type="ECO:0000313" key="3">
    <source>
        <dbReference type="Proteomes" id="UP000828390"/>
    </source>
</evidence>
<evidence type="ECO:0000313" key="2">
    <source>
        <dbReference type="EMBL" id="KAH3811825.1"/>
    </source>
</evidence>
<reference evidence="2" key="2">
    <citation type="submission" date="2020-11" db="EMBL/GenBank/DDBJ databases">
        <authorList>
            <person name="McCartney M.A."/>
            <person name="Auch B."/>
            <person name="Kono T."/>
            <person name="Mallez S."/>
            <person name="Becker A."/>
            <person name="Gohl D.M."/>
            <person name="Silverstein K.A.T."/>
            <person name="Koren S."/>
            <person name="Bechman K.B."/>
            <person name="Herman A."/>
            <person name="Abrahante J.E."/>
            <person name="Garbe J."/>
        </authorList>
    </citation>
    <scope>NUCLEOTIDE SEQUENCE</scope>
    <source>
        <strain evidence="2">Duluth1</strain>
        <tissue evidence="2">Whole animal</tissue>
    </source>
</reference>
<name>A0A9D4G787_DREPO</name>
<feature type="region of interest" description="Disordered" evidence="1">
    <location>
        <begin position="50"/>
        <end position="91"/>
    </location>
</feature>